<dbReference type="AlphaFoldDB" id="A0A6A4B9K7"/>
<reference evidence="1 2" key="1">
    <citation type="submission" date="2018-08" db="EMBL/GenBank/DDBJ databases">
        <title>Genomic investigation of the strawberry pathogen Phytophthora fragariae indicates pathogenicity is determined by transcriptional variation in three key races.</title>
        <authorList>
            <person name="Adams T.M."/>
            <person name="Armitage A.D."/>
            <person name="Sobczyk M.K."/>
            <person name="Bates H.J."/>
            <person name="Dunwell J.M."/>
            <person name="Nellist C.F."/>
            <person name="Harrison R.J."/>
        </authorList>
    </citation>
    <scope>NUCLEOTIDE SEQUENCE [LARGE SCALE GENOMIC DNA]</scope>
    <source>
        <strain evidence="1 2">SCRP333</strain>
    </source>
</reference>
<protein>
    <submittedName>
        <fullName evidence="1">Uncharacterized protein</fullName>
    </submittedName>
</protein>
<evidence type="ECO:0000313" key="2">
    <source>
        <dbReference type="Proteomes" id="UP000434957"/>
    </source>
</evidence>
<dbReference type="EMBL" id="QXFT01006014">
    <property type="protein sequence ID" value="KAE9270400.1"/>
    <property type="molecule type" value="Genomic_DNA"/>
</dbReference>
<gene>
    <name evidence="1" type="ORF">PR003_g30835</name>
</gene>
<sequence>MIQSPDDIPVCSTMDVCVHNYYNSLWEWISKLDSSVERVAEYINVSRNRYAGTVALSVLPGIVMVQMRSSACTRS</sequence>
<keyword evidence="2" id="KW-1185">Reference proteome</keyword>
<proteinExistence type="predicted"/>
<organism evidence="1 2">
    <name type="scientific">Phytophthora rubi</name>
    <dbReference type="NCBI Taxonomy" id="129364"/>
    <lineage>
        <taxon>Eukaryota</taxon>
        <taxon>Sar</taxon>
        <taxon>Stramenopiles</taxon>
        <taxon>Oomycota</taxon>
        <taxon>Peronosporomycetes</taxon>
        <taxon>Peronosporales</taxon>
        <taxon>Peronosporaceae</taxon>
        <taxon>Phytophthora</taxon>
    </lineage>
</organism>
<evidence type="ECO:0000313" key="1">
    <source>
        <dbReference type="EMBL" id="KAE9270400.1"/>
    </source>
</evidence>
<dbReference type="Proteomes" id="UP000434957">
    <property type="component" value="Unassembled WGS sequence"/>
</dbReference>
<name>A0A6A4B9K7_9STRA</name>
<comment type="caution">
    <text evidence="1">The sequence shown here is derived from an EMBL/GenBank/DDBJ whole genome shotgun (WGS) entry which is preliminary data.</text>
</comment>
<accession>A0A6A4B9K7</accession>